<feature type="region of interest" description="Disordered" evidence="1">
    <location>
        <begin position="148"/>
        <end position="170"/>
    </location>
</feature>
<sequence>MKVRAGASVAIAALLALGVTACAPISTLKPYDPSDGVSATLGQVKVLNAFVLTKNGKDGNLLFAGYNGTDSAVSLNITAGVDSGQVTLRPNTTTDFGYGKGGELLLNNMSAKPGTLLSVYVQWGSEQGKQLQVPVLDGSLPQYATLLPTPVPTPTPTATSTATPTPTPTP</sequence>
<name>A0ABW0NRX1_9MICO</name>
<evidence type="ECO:0000256" key="1">
    <source>
        <dbReference type="SAM" id="MobiDB-lite"/>
    </source>
</evidence>
<evidence type="ECO:0000313" key="3">
    <source>
        <dbReference type="EMBL" id="MFC5503144.1"/>
    </source>
</evidence>
<evidence type="ECO:0000256" key="2">
    <source>
        <dbReference type="SAM" id="SignalP"/>
    </source>
</evidence>
<evidence type="ECO:0008006" key="5">
    <source>
        <dbReference type="Google" id="ProtNLM"/>
    </source>
</evidence>
<accession>A0ABW0NRX1</accession>
<feature type="chain" id="PRO_5045574517" description="DNA modification methylase" evidence="2">
    <location>
        <begin position="22"/>
        <end position="170"/>
    </location>
</feature>
<dbReference type="EMBL" id="JBHSMG010000003">
    <property type="protein sequence ID" value="MFC5503144.1"/>
    <property type="molecule type" value="Genomic_DNA"/>
</dbReference>
<proteinExistence type="predicted"/>
<gene>
    <name evidence="3" type="ORF">ACFPJ4_12920</name>
</gene>
<keyword evidence="4" id="KW-1185">Reference proteome</keyword>
<dbReference type="RefSeq" id="WP_386740856.1">
    <property type="nucleotide sequence ID" value="NZ_JBHSMG010000003.1"/>
</dbReference>
<dbReference type="Proteomes" id="UP001596039">
    <property type="component" value="Unassembled WGS sequence"/>
</dbReference>
<keyword evidence="2" id="KW-0732">Signal</keyword>
<feature type="signal peptide" evidence="2">
    <location>
        <begin position="1"/>
        <end position="21"/>
    </location>
</feature>
<organism evidence="3 4">
    <name type="scientific">Lysinimonas soli</name>
    <dbReference type="NCBI Taxonomy" id="1074233"/>
    <lineage>
        <taxon>Bacteria</taxon>
        <taxon>Bacillati</taxon>
        <taxon>Actinomycetota</taxon>
        <taxon>Actinomycetes</taxon>
        <taxon>Micrococcales</taxon>
        <taxon>Microbacteriaceae</taxon>
        <taxon>Lysinimonas</taxon>
    </lineage>
</organism>
<protein>
    <recommendedName>
        <fullName evidence="5">DNA modification methylase</fullName>
    </recommendedName>
</protein>
<dbReference type="PROSITE" id="PS51257">
    <property type="entry name" value="PROKAR_LIPOPROTEIN"/>
    <property type="match status" value="1"/>
</dbReference>
<reference evidence="4" key="1">
    <citation type="journal article" date="2019" name="Int. J. Syst. Evol. Microbiol.">
        <title>The Global Catalogue of Microorganisms (GCM) 10K type strain sequencing project: providing services to taxonomists for standard genome sequencing and annotation.</title>
        <authorList>
            <consortium name="The Broad Institute Genomics Platform"/>
            <consortium name="The Broad Institute Genome Sequencing Center for Infectious Disease"/>
            <person name="Wu L."/>
            <person name="Ma J."/>
        </authorList>
    </citation>
    <scope>NUCLEOTIDE SEQUENCE [LARGE SCALE GENOMIC DNA]</scope>
    <source>
        <strain evidence="4">CGMCC 4.6997</strain>
    </source>
</reference>
<comment type="caution">
    <text evidence="3">The sequence shown here is derived from an EMBL/GenBank/DDBJ whole genome shotgun (WGS) entry which is preliminary data.</text>
</comment>
<evidence type="ECO:0000313" key="4">
    <source>
        <dbReference type="Proteomes" id="UP001596039"/>
    </source>
</evidence>